<dbReference type="Pfam" id="PF09851">
    <property type="entry name" value="SHOCT"/>
    <property type="match status" value="1"/>
</dbReference>
<dbReference type="InterPro" id="IPR018649">
    <property type="entry name" value="SHOCT"/>
</dbReference>
<evidence type="ECO:0000313" key="2">
    <source>
        <dbReference type="EMBL" id="MFF3664311.1"/>
    </source>
</evidence>
<dbReference type="EMBL" id="JBIASD010000001">
    <property type="protein sequence ID" value="MFF3664311.1"/>
    <property type="molecule type" value="Genomic_DNA"/>
</dbReference>
<proteinExistence type="predicted"/>
<evidence type="ECO:0000259" key="1">
    <source>
        <dbReference type="Pfam" id="PF09851"/>
    </source>
</evidence>
<feature type="domain" description="SHOCT" evidence="1">
    <location>
        <begin position="152"/>
        <end position="179"/>
    </location>
</feature>
<evidence type="ECO:0000313" key="3">
    <source>
        <dbReference type="Proteomes" id="UP001602013"/>
    </source>
</evidence>
<organism evidence="2 3">
    <name type="scientific">Microtetraspora malaysiensis</name>
    <dbReference type="NCBI Taxonomy" id="161358"/>
    <lineage>
        <taxon>Bacteria</taxon>
        <taxon>Bacillati</taxon>
        <taxon>Actinomycetota</taxon>
        <taxon>Actinomycetes</taxon>
        <taxon>Streptosporangiales</taxon>
        <taxon>Streptosporangiaceae</taxon>
        <taxon>Microtetraspora</taxon>
    </lineage>
</organism>
<sequence length="182" mass="19316">MAEGAHRPDIQAAADRMASKFGSRREIRHLVDYLLEGEAVEQMAGGTFGPGIGLVVLTDRRLLFVKDGLVAKVAEDFMVGMISTVQWDPGSSHGTLTVTSSGDKAKIEDIHNDDGARLADAIQHRLAGARSAASPAPAPAEAPVSGEDDVFEALRKLGELRDQGVITDAEFAAKKAELLARI</sequence>
<gene>
    <name evidence="2" type="ORF">ACFYXI_01865</name>
</gene>
<protein>
    <submittedName>
        <fullName evidence="2">SHOCT domain-containing protein</fullName>
    </submittedName>
</protein>
<dbReference type="Proteomes" id="UP001602013">
    <property type="component" value="Unassembled WGS sequence"/>
</dbReference>
<reference evidence="2 3" key="1">
    <citation type="submission" date="2024-10" db="EMBL/GenBank/DDBJ databases">
        <title>The Natural Products Discovery Center: Release of the First 8490 Sequenced Strains for Exploring Actinobacteria Biosynthetic Diversity.</title>
        <authorList>
            <person name="Kalkreuter E."/>
            <person name="Kautsar S.A."/>
            <person name="Yang D."/>
            <person name="Bader C.D."/>
            <person name="Teijaro C.N."/>
            <person name="Fluegel L."/>
            <person name="Davis C.M."/>
            <person name="Simpson J.R."/>
            <person name="Lauterbach L."/>
            <person name="Steele A.D."/>
            <person name="Gui C."/>
            <person name="Meng S."/>
            <person name="Li G."/>
            <person name="Viehrig K."/>
            <person name="Ye F."/>
            <person name="Su P."/>
            <person name="Kiefer A.F."/>
            <person name="Nichols A."/>
            <person name="Cepeda A.J."/>
            <person name="Yan W."/>
            <person name="Fan B."/>
            <person name="Jiang Y."/>
            <person name="Adhikari A."/>
            <person name="Zheng C.-J."/>
            <person name="Schuster L."/>
            <person name="Cowan T.M."/>
            <person name="Smanski M.J."/>
            <person name="Chevrette M.G."/>
            <person name="De Carvalho L.P.S."/>
            <person name="Shen B."/>
        </authorList>
    </citation>
    <scope>NUCLEOTIDE SEQUENCE [LARGE SCALE GENOMIC DNA]</scope>
    <source>
        <strain evidence="2 3">NPDC002173</strain>
    </source>
</reference>
<accession>A0ABW6SHJ2</accession>
<comment type="caution">
    <text evidence="2">The sequence shown here is derived from an EMBL/GenBank/DDBJ whole genome shotgun (WGS) entry which is preliminary data.</text>
</comment>
<name>A0ABW6SHJ2_9ACTN</name>
<keyword evidence="3" id="KW-1185">Reference proteome</keyword>
<dbReference type="RefSeq" id="WP_387408429.1">
    <property type="nucleotide sequence ID" value="NZ_JBIASD010000001.1"/>
</dbReference>